<feature type="region of interest" description="Disordered" evidence="1">
    <location>
        <begin position="1"/>
        <end position="24"/>
    </location>
</feature>
<gene>
    <name evidence="3" type="ORF">EZS28_007603</name>
</gene>
<protein>
    <submittedName>
        <fullName evidence="3">Uncharacterized protein</fullName>
    </submittedName>
</protein>
<organism evidence="3 4">
    <name type="scientific">Streblomastix strix</name>
    <dbReference type="NCBI Taxonomy" id="222440"/>
    <lineage>
        <taxon>Eukaryota</taxon>
        <taxon>Metamonada</taxon>
        <taxon>Preaxostyla</taxon>
        <taxon>Oxymonadida</taxon>
        <taxon>Streblomastigidae</taxon>
        <taxon>Streblomastix</taxon>
    </lineage>
</organism>
<reference evidence="3 4" key="1">
    <citation type="submission" date="2019-03" db="EMBL/GenBank/DDBJ databases">
        <title>Single cell metagenomics reveals metabolic interactions within the superorganism composed of flagellate Streblomastix strix and complex community of Bacteroidetes bacteria on its surface.</title>
        <authorList>
            <person name="Treitli S.C."/>
            <person name="Kolisko M."/>
            <person name="Husnik F."/>
            <person name="Keeling P."/>
            <person name="Hampl V."/>
        </authorList>
    </citation>
    <scope>NUCLEOTIDE SEQUENCE [LARGE SCALE GENOMIC DNA]</scope>
    <source>
        <strain evidence="3">ST1C</strain>
    </source>
</reference>
<keyword evidence="2" id="KW-0812">Transmembrane</keyword>
<dbReference type="AlphaFoldDB" id="A0A5J4WQP0"/>
<comment type="caution">
    <text evidence="3">The sequence shown here is derived from an EMBL/GenBank/DDBJ whole genome shotgun (WGS) entry which is preliminary data.</text>
</comment>
<evidence type="ECO:0000256" key="1">
    <source>
        <dbReference type="SAM" id="MobiDB-lite"/>
    </source>
</evidence>
<dbReference type="Proteomes" id="UP000324800">
    <property type="component" value="Unassembled WGS sequence"/>
</dbReference>
<name>A0A5J4WQP0_9EUKA</name>
<proteinExistence type="predicted"/>
<accession>A0A5J4WQP0</accession>
<keyword evidence="2" id="KW-0472">Membrane</keyword>
<feature type="transmembrane region" description="Helical" evidence="2">
    <location>
        <begin position="37"/>
        <end position="58"/>
    </location>
</feature>
<sequence length="83" mass="9075">MFSINSITLPSSVPEPSPPKPDAEELKGLSLREIVCISIGSVGLVAIVITVIIIIVVCKQRSKFRKHISFGPFRDPLGQFRSI</sequence>
<keyword evidence="2" id="KW-1133">Transmembrane helix</keyword>
<evidence type="ECO:0000256" key="2">
    <source>
        <dbReference type="SAM" id="Phobius"/>
    </source>
</evidence>
<dbReference type="EMBL" id="SNRW01001321">
    <property type="protein sequence ID" value="KAA6396872.1"/>
    <property type="molecule type" value="Genomic_DNA"/>
</dbReference>
<evidence type="ECO:0000313" key="3">
    <source>
        <dbReference type="EMBL" id="KAA6396872.1"/>
    </source>
</evidence>
<evidence type="ECO:0000313" key="4">
    <source>
        <dbReference type="Proteomes" id="UP000324800"/>
    </source>
</evidence>